<feature type="region of interest" description="Disordered" evidence="1">
    <location>
        <begin position="1"/>
        <end position="27"/>
    </location>
</feature>
<dbReference type="InParanoid" id="G5AE82"/>
<dbReference type="RefSeq" id="XP_009538381.1">
    <property type="nucleotide sequence ID" value="XM_009540086.1"/>
</dbReference>
<reference evidence="2 3" key="1">
    <citation type="journal article" date="2006" name="Science">
        <title>Phytophthora genome sequences uncover evolutionary origins and mechanisms of pathogenesis.</title>
        <authorList>
            <person name="Tyler B.M."/>
            <person name="Tripathy S."/>
            <person name="Zhang X."/>
            <person name="Dehal P."/>
            <person name="Jiang R.H."/>
            <person name="Aerts A."/>
            <person name="Arredondo F.D."/>
            <person name="Baxter L."/>
            <person name="Bensasson D."/>
            <person name="Beynon J.L."/>
            <person name="Chapman J."/>
            <person name="Damasceno C.M."/>
            <person name="Dorrance A.E."/>
            <person name="Dou D."/>
            <person name="Dickerman A.W."/>
            <person name="Dubchak I.L."/>
            <person name="Garbelotto M."/>
            <person name="Gijzen M."/>
            <person name="Gordon S.G."/>
            <person name="Govers F."/>
            <person name="Grunwald N.J."/>
            <person name="Huang W."/>
            <person name="Ivors K.L."/>
            <person name="Jones R.W."/>
            <person name="Kamoun S."/>
            <person name="Krampis K."/>
            <person name="Lamour K.H."/>
            <person name="Lee M.K."/>
            <person name="McDonald W.H."/>
            <person name="Medina M."/>
            <person name="Meijer H.J."/>
            <person name="Nordberg E.K."/>
            <person name="Maclean D.J."/>
            <person name="Ospina-Giraldo M.D."/>
            <person name="Morris P.F."/>
            <person name="Phuntumart V."/>
            <person name="Putnam N.H."/>
            <person name="Rash S."/>
            <person name="Rose J.K."/>
            <person name="Sakihama Y."/>
            <person name="Salamov A.A."/>
            <person name="Savidor A."/>
            <person name="Scheuring C.F."/>
            <person name="Smith B.M."/>
            <person name="Sobral B.W."/>
            <person name="Terry A."/>
            <person name="Torto-Alalibo T.A."/>
            <person name="Win J."/>
            <person name="Xu Z."/>
            <person name="Zhang H."/>
            <person name="Grigoriev I.V."/>
            <person name="Rokhsar D.S."/>
            <person name="Boore J.L."/>
        </authorList>
    </citation>
    <scope>NUCLEOTIDE SEQUENCE [LARGE SCALE GENOMIC DNA]</scope>
    <source>
        <strain evidence="2 3">P6497</strain>
    </source>
</reference>
<gene>
    <name evidence="2" type="ORF">PHYSODRAFT_531413</name>
</gene>
<proteinExistence type="predicted"/>
<dbReference type="EMBL" id="JH159164">
    <property type="protein sequence ID" value="EGZ06484.1"/>
    <property type="molecule type" value="Genomic_DNA"/>
</dbReference>
<sequence>MLRSLPARKPPGRPRKKTKCLAQDGPRKSQYSVDALIKRLVDKPACVINWSILQVWTTTDEDGEETELNFVGKIKPPFTRGGKRYGKVEYDDREEVDTLGVEGLAMAINYSFQMGHNIVPS</sequence>
<dbReference type="AlphaFoldDB" id="G5AE82"/>
<accession>G5AE82</accession>
<dbReference type="Proteomes" id="UP000002640">
    <property type="component" value="Unassembled WGS sequence"/>
</dbReference>
<name>G5AE82_PHYSP</name>
<organism evidence="2 3">
    <name type="scientific">Phytophthora sojae (strain P6497)</name>
    <name type="common">Soybean stem and root rot agent</name>
    <name type="synonym">Phytophthora megasperma f. sp. glycines</name>
    <dbReference type="NCBI Taxonomy" id="1094619"/>
    <lineage>
        <taxon>Eukaryota</taxon>
        <taxon>Sar</taxon>
        <taxon>Stramenopiles</taxon>
        <taxon>Oomycota</taxon>
        <taxon>Peronosporomycetes</taxon>
        <taxon>Peronosporales</taxon>
        <taxon>Peronosporaceae</taxon>
        <taxon>Phytophthora</taxon>
    </lineage>
</organism>
<evidence type="ECO:0000256" key="1">
    <source>
        <dbReference type="SAM" id="MobiDB-lite"/>
    </source>
</evidence>
<dbReference type="KEGG" id="psoj:PHYSODRAFT_531413"/>
<keyword evidence="3" id="KW-1185">Reference proteome</keyword>
<protein>
    <submittedName>
        <fullName evidence="2">Uncharacterized protein</fullName>
    </submittedName>
</protein>
<evidence type="ECO:0000313" key="2">
    <source>
        <dbReference type="EMBL" id="EGZ06484.1"/>
    </source>
</evidence>
<dbReference type="OMA" id="PACVINW"/>
<dbReference type="GeneID" id="20661610"/>
<feature type="compositionally biased region" description="Basic residues" evidence="1">
    <location>
        <begin position="10"/>
        <end position="19"/>
    </location>
</feature>
<evidence type="ECO:0000313" key="3">
    <source>
        <dbReference type="Proteomes" id="UP000002640"/>
    </source>
</evidence>